<reference evidence="2" key="1">
    <citation type="submission" date="2020-11" db="EMBL/GenBank/DDBJ databases">
        <authorList>
            <consortium name="DOE Joint Genome Institute"/>
            <person name="Ahrendt S."/>
            <person name="Riley R."/>
            <person name="Andreopoulos W."/>
            <person name="Labutti K."/>
            <person name="Pangilinan J."/>
            <person name="Ruiz-Duenas F.J."/>
            <person name="Barrasa J.M."/>
            <person name="Sanchez-Garcia M."/>
            <person name="Camarero S."/>
            <person name="Miyauchi S."/>
            <person name="Serrano A."/>
            <person name="Linde D."/>
            <person name="Babiker R."/>
            <person name="Drula E."/>
            <person name="Ayuso-Fernandez I."/>
            <person name="Pacheco R."/>
            <person name="Padilla G."/>
            <person name="Ferreira P."/>
            <person name="Barriuso J."/>
            <person name="Kellner H."/>
            <person name="Castanera R."/>
            <person name="Alfaro M."/>
            <person name="Ramirez L."/>
            <person name="Pisabarro A.G."/>
            <person name="Kuo A."/>
            <person name="Tritt A."/>
            <person name="Lipzen A."/>
            <person name="He G."/>
            <person name="Yan M."/>
            <person name="Ng V."/>
            <person name="Cullen D."/>
            <person name="Martin F."/>
            <person name="Rosso M.-N."/>
            <person name="Henrissat B."/>
            <person name="Hibbett D."/>
            <person name="Martinez A.T."/>
            <person name="Grigoriev I.V."/>
        </authorList>
    </citation>
    <scope>NUCLEOTIDE SEQUENCE</scope>
    <source>
        <strain evidence="2">CBS 247.69</strain>
    </source>
</reference>
<feature type="signal peptide" evidence="1">
    <location>
        <begin position="1"/>
        <end position="28"/>
    </location>
</feature>
<organism evidence="2 3">
    <name type="scientific">Collybia nuda</name>
    <dbReference type="NCBI Taxonomy" id="64659"/>
    <lineage>
        <taxon>Eukaryota</taxon>
        <taxon>Fungi</taxon>
        <taxon>Dikarya</taxon>
        <taxon>Basidiomycota</taxon>
        <taxon>Agaricomycotina</taxon>
        <taxon>Agaricomycetes</taxon>
        <taxon>Agaricomycetidae</taxon>
        <taxon>Agaricales</taxon>
        <taxon>Tricholomatineae</taxon>
        <taxon>Clitocybaceae</taxon>
        <taxon>Collybia</taxon>
    </lineage>
</organism>
<name>A0A9P5Y1I3_9AGAR</name>
<comment type="caution">
    <text evidence="2">The sequence shown here is derived from an EMBL/GenBank/DDBJ whole genome shotgun (WGS) entry which is preliminary data.</text>
</comment>
<accession>A0A9P5Y1I3</accession>
<proteinExistence type="predicted"/>
<dbReference type="Proteomes" id="UP000807353">
    <property type="component" value="Unassembled WGS sequence"/>
</dbReference>
<evidence type="ECO:0000256" key="1">
    <source>
        <dbReference type="SAM" id="SignalP"/>
    </source>
</evidence>
<dbReference type="AlphaFoldDB" id="A0A9P5Y1I3"/>
<gene>
    <name evidence="2" type="ORF">BDZ94DRAFT_865338</name>
</gene>
<feature type="chain" id="PRO_5040131146" evidence="1">
    <location>
        <begin position="29"/>
        <end position="140"/>
    </location>
</feature>
<protein>
    <submittedName>
        <fullName evidence="2">Uncharacterized protein</fullName>
    </submittedName>
</protein>
<sequence length="140" mass="16631">MKRPLHVRFHPFPGLFFCSLFFLPQATTQELQQKRHDLQRWREDIDSKQYDVKLILRGLRTVKQQFTVLDGRLGNFEDIWKKLMKDIQELNDRLENPWLGGTEQDFEDRIRAEGMVYKEIRGALEMYAIQSQISADTGSK</sequence>
<dbReference type="EMBL" id="MU150291">
    <property type="protein sequence ID" value="KAF9460984.1"/>
    <property type="molecule type" value="Genomic_DNA"/>
</dbReference>
<evidence type="ECO:0000313" key="3">
    <source>
        <dbReference type="Proteomes" id="UP000807353"/>
    </source>
</evidence>
<dbReference type="OrthoDB" id="10630459at2759"/>
<keyword evidence="1" id="KW-0732">Signal</keyword>
<keyword evidence="3" id="KW-1185">Reference proteome</keyword>
<evidence type="ECO:0000313" key="2">
    <source>
        <dbReference type="EMBL" id="KAF9460984.1"/>
    </source>
</evidence>